<evidence type="ECO:0000256" key="1">
    <source>
        <dbReference type="SAM" id="SignalP"/>
    </source>
</evidence>
<dbReference type="RefSeq" id="WP_270949460.1">
    <property type="nucleotide sequence ID" value="NZ_JAQGLA010000020.1"/>
</dbReference>
<dbReference type="Gene3D" id="2.130.10.10">
    <property type="entry name" value="YVTN repeat-like/Quinoprotein amine dehydrogenase"/>
    <property type="match status" value="2"/>
</dbReference>
<feature type="signal peptide" evidence="1">
    <location>
        <begin position="1"/>
        <end position="31"/>
    </location>
</feature>
<dbReference type="PANTHER" id="PTHR47197">
    <property type="entry name" value="PROTEIN NIRF"/>
    <property type="match status" value="1"/>
</dbReference>
<reference evidence="2 3" key="1">
    <citation type="submission" date="2022-11" db="EMBL/GenBank/DDBJ databases">
        <title>Draft genome sequence of Saccharopolyspora sp. WRP15-2 isolated from rhizosphere soils of wild rice in Thailand.</title>
        <authorList>
            <person name="Duangmal K."/>
            <person name="Kammanee S."/>
            <person name="Muangham S."/>
        </authorList>
    </citation>
    <scope>NUCLEOTIDE SEQUENCE [LARGE SCALE GENOMIC DNA]</scope>
    <source>
        <strain evidence="2 3">WRP15-2</strain>
    </source>
</reference>
<gene>
    <name evidence="2" type="ORF">OU415_15475</name>
</gene>
<keyword evidence="3" id="KW-1185">Reference proteome</keyword>
<evidence type="ECO:0000313" key="2">
    <source>
        <dbReference type="EMBL" id="MDA3626845.1"/>
    </source>
</evidence>
<keyword evidence="2" id="KW-0723">Serine/threonine-protein kinase</keyword>
<comment type="caution">
    <text evidence="2">The sequence shown here is derived from an EMBL/GenBank/DDBJ whole genome shotgun (WGS) entry which is preliminary data.</text>
</comment>
<dbReference type="GO" id="GO:0004674">
    <property type="term" value="F:protein serine/threonine kinase activity"/>
    <property type="evidence" value="ECO:0007669"/>
    <property type="project" value="UniProtKB-KW"/>
</dbReference>
<dbReference type="InterPro" id="IPR051200">
    <property type="entry name" value="Host-pathogen_enzymatic-act"/>
</dbReference>
<dbReference type="Proteomes" id="UP001210380">
    <property type="component" value="Unassembled WGS sequence"/>
</dbReference>
<feature type="chain" id="PRO_5046271566" evidence="1">
    <location>
        <begin position="32"/>
        <end position="397"/>
    </location>
</feature>
<name>A0ABT4UYR0_9PSEU</name>
<sequence length="397" mass="43018">MRTPRGVRISRLSAIGVAALIALAPVPPAAAEPQRDVMFVGNNWDGTVDLVDAEHFGKYQRIDVVPDLQQRLAEMTPDEHAAMAVIRNTAGEGHDQLVDDIAVSPDGRTMYVSRPSLGDVAAYEIDSGRQVWRTDVSGYRSDHMALSPDGSQLAVSATTANQVELLDPATGTVVGNFPTGDFPHENRYSADGRTLYNATIGRVIMPDDPALDPLKGNRWLTIVDTATNQVTDTIDFGVGIRPFLVMPDGRTMYAQLSFHHGFVEYDLVEKRITRTVHLPLSEDAKKLRRDEYPLDSAHHGLALNGDGTKLCDAGTVSDYAAIVSVPSLTTDALIPTGKKPYWAAATPNGQYCVLSNSDSDDITVVDFDRSTEVARIPVGDHPQRVRGYAVPTDVLAG</sequence>
<keyword evidence="2" id="KW-0808">Transferase</keyword>
<dbReference type="PANTHER" id="PTHR47197:SF3">
    <property type="entry name" value="DIHYDRO-HEME D1 DEHYDROGENASE"/>
    <property type="match status" value="1"/>
</dbReference>
<keyword evidence="1" id="KW-0732">Signal</keyword>
<proteinExistence type="predicted"/>
<evidence type="ECO:0000313" key="3">
    <source>
        <dbReference type="Proteomes" id="UP001210380"/>
    </source>
</evidence>
<dbReference type="EMBL" id="JAQGLA010000020">
    <property type="protein sequence ID" value="MDA3626845.1"/>
    <property type="molecule type" value="Genomic_DNA"/>
</dbReference>
<protein>
    <submittedName>
        <fullName evidence="2">Serine/threonine protein kinase</fullName>
    </submittedName>
</protein>
<dbReference type="InterPro" id="IPR015943">
    <property type="entry name" value="WD40/YVTN_repeat-like_dom_sf"/>
</dbReference>
<organism evidence="2 3">
    <name type="scientific">Saccharopolyspora oryzae</name>
    <dbReference type="NCBI Taxonomy" id="2997343"/>
    <lineage>
        <taxon>Bacteria</taxon>
        <taxon>Bacillati</taxon>
        <taxon>Actinomycetota</taxon>
        <taxon>Actinomycetes</taxon>
        <taxon>Pseudonocardiales</taxon>
        <taxon>Pseudonocardiaceae</taxon>
        <taxon>Saccharopolyspora</taxon>
    </lineage>
</organism>
<keyword evidence="2" id="KW-0418">Kinase</keyword>
<accession>A0ABT4UYR0</accession>
<dbReference type="SUPFAM" id="SSF50974">
    <property type="entry name" value="Nitrous oxide reductase, N-terminal domain"/>
    <property type="match status" value="2"/>
</dbReference>
<dbReference type="InterPro" id="IPR011045">
    <property type="entry name" value="N2O_reductase_N"/>
</dbReference>